<dbReference type="InterPro" id="IPR035965">
    <property type="entry name" value="PAS-like_dom_sf"/>
</dbReference>
<dbReference type="SUPFAM" id="SSF54862">
    <property type="entry name" value="4Fe-4S ferredoxins"/>
    <property type="match status" value="1"/>
</dbReference>
<dbReference type="NCBIfam" id="TIGR00229">
    <property type="entry name" value="sensory_box"/>
    <property type="match status" value="1"/>
</dbReference>
<dbReference type="Proteomes" id="UP001519308">
    <property type="component" value="Unassembled WGS sequence"/>
</dbReference>
<evidence type="ECO:0000259" key="5">
    <source>
        <dbReference type="PROSITE" id="PS50112"/>
    </source>
</evidence>
<dbReference type="RefSeq" id="WP_021281442.1">
    <property type="nucleotide sequence ID" value="NZ_JAGGLL010000003.1"/>
</dbReference>
<keyword evidence="4" id="KW-0411">Iron-sulfur</keyword>
<dbReference type="Gene3D" id="3.30.70.20">
    <property type="match status" value="1"/>
</dbReference>
<dbReference type="InterPro" id="IPR000014">
    <property type="entry name" value="PAS"/>
</dbReference>
<proteinExistence type="predicted"/>
<sequence>MQVMNFSSANCKNCYKCVRTCNVKAIEVKNDQAQIIENRCVACGQCLVVCPQNARNVLSDVDIVKEAIKNNRKVIAQIAPAFRGFFKYSSKVVTALYELGFSYVEEVSIGAELVSREYEKIITSSDKTEFLTSCCPSVMMLIEKYYPELIPSVIPIVSPMVAHAVSIRERYDNPYIVFIGPCISKKCEALSEENMGIIDAVLTFDEIVKWLKEEDIDYNSCEDNVMDYAGSVRGDYYPVVGGILKAISPTLKSKNLDSIRVHGIDNCKTLLEELKKGNLTKVCVELSACNESCLGGPGGSTSNESVYTRIQRIQNGIKAVKEKGTNYNLEVKKPLYRSFKNKSMQLHKPSEEEIYEILNKMGKYDKEDELNCGACGYNTCYEKAIAVSQGMSQIEMCVPYMRSMAERTTNEIFTHSPNVILFLDTNLKIKEVNPIGEKLFSMAKEQLKDKPISSIIQDKDFELVAKSKQSMIKEKVFYSEYNYHAYRSIIYMEKHSSLLVIYTDITDEEKRKLQLSELKHNALDVTQSIIDKQMRVAQEIASLLGETTAETKVALMKLKKVLQEEKEV</sequence>
<evidence type="ECO:0000259" key="6">
    <source>
        <dbReference type="PROSITE" id="PS51379"/>
    </source>
</evidence>
<evidence type="ECO:0000313" key="9">
    <source>
        <dbReference type="Proteomes" id="UP001519308"/>
    </source>
</evidence>
<dbReference type="Pfam" id="PF04060">
    <property type="entry name" value="FeS"/>
    <property type="match status" value="1"/>
</dbReference>
<dbReference type="InterPro" id="IPR050340">
    <property type="entry name" value="Cytosolic_Fe-S_CAF"/>
</dbReference>
<dbReference type="InterPro" id="IPR009016">
    <property type="entry name" value="Fe_hydrogenase"/>
</dbReference>
<dbReference type="Pfam" id="PF12838">
    <property type="entry name" value="Fer4_7"/>
    <property type="match status" value="1"/>
</dbReference>
<name>A0ABS4K0L9_9CLOT</name>
<dbReference type="InterPro" id="IPR004108">
    <property type="entry name" value="Fe_hydrogenase_lsu_C"/>
</dbReference>
<feature type="domain" description="4Fe-4S" evidence="7">
    <location>
        <begin position="353"/>
        <end position="414"/>
    </location>
</feature>
<dbReference type="EMBL" id="JAGGLL010000003">
    <property type="protein sequence ID" value="MBP2020805.1"/>
    <property type="molecule type" value="Genomic_DNA"/>
</dbReference>
<dbReference type="PROSITE" id="PS51379">
    <property type="entry name" value="4FE4S_FER_2"/>
    <property type="match status" value="1"/>
</dbReference>
<evidence type="ECO:0000256" key="3">
    <source>
        <dbReference type="ARBA" id="ARBA00023004"/>
    </source>
</evidence>
<evidence type="ECO:0000256" key="1">
    <source>
        <dbReference type="ARBA" id="ARBA00022485"/>
    </source>
</evidence>
<dbReference type="InterPro" id="IPR007202">
    <property type="entry name" value="4Fe-4S_dom"/>
</dbReference>
<evidence type="ECO:0000256" key="2">
    <source>
        <dbReference type="ARBA" id="ARBA00022723"/>
    </source>
</evidence>
<reference evidence="8 9" key="1">
    <citation type="submission" date="2021-03" db="EMBL/GenBank/DDBJ databases">
        <title>Genomic Encyclopedia of Type Strains, Phase IV (KMG-IV): sequencing the most valuable type-strain genomes for metagenomic binning, comparative biology and taxonomic classification.</title>
        <authorList>
            <person name="Goeker M."/>
        </authorList>
    </citation>
    <scope>NUCLEOTIDE SEQUENCE [LARGE SCALE GENOMIC DNA]</scope>
    <source>
        <strain evidence="8 9">DSM 28650</strain>
    </source>
</reference>
<dbReference type="PROSITE" id="PS51656">
    <property type="entry name" value="4FE4S"/>
    <property type="match status" value="1"/>
</dbReference>
<dbReference type="InterPro" id="IPR017896">
    <property type="entry name" value="4Fe4S_Fe-S-bd"/>
</dbReference>
<organism evidence="8 9">
    <name type="scientific">Clostridium punense</name>
    <dbReference type="NCBI Taxonomy" id="1054297"/>
    <lineage>
        <taxon>Bacteria</taxon>
        <taxon>Bacillati</taxon>
        <taxon>Bacillota</taxon>
        <taxon>Clostridia</taxon>
        <taxon>Eubacteriales</taxon>
        <taxon>Clostridiaceae</taxon>
        <taxon>Clostridium</taxon>
    </lineage>
</organism>
<dbReference type="CDD" id="cd00130">
    <property type="entry name" value="PAS"/>
    <property type="match status" value="1"/>
</dbReference>
<keyword evidence="1" id="KW-0004">4Fe-4S</keyword>
<evidence type="ECO:0000259" key="7">
    <source>
        <dbReference type="PROSITE" id="PS51656"/>
    </source>
</evidence>
<feature type="domain" description="4Fe-4S ferredoxin-type" evidence="6">
    <location>
        <begin position="31"/>
        <end position="60"/>
    </location>
</feature>
<dbReference type="PROSITE" id="PS00198">
    <property type="entry name" value="4FE4S_FER_1"/>
    <property type="match status" value="1"/>
</dbReference>
<evidence type="ECO:0000256" key="4">
    <source>
        <dbReference type="ARBA" id="ARBA00023014"/>
    </source>
</evidence>
<keyword evidence="2" id="KW-0479">Metal-binding</keyword>
<keyword evidence="9" id="KW-1185">Reference proteome</keyword>
<dbReference type="Gene3D" id="3.30.450.20">
    <property type="entry name" value="PAS domain"/>
    <property type="match status" value="1"/>
</dbReference>
<evidence type="ECO:0000313" key="8">
    <source>
        <dbReference type="EMBL" id="MBP2020805.1"/>
    </source>
</evidence>
<gene>
    <name evidence="8" type="ORF">J2Z44_000589</name>
</gene>
<dbReference type="Gene3D" id="3.40.950.10">
    <property type="entry name" value="Fe-only Hydrogenase (Larger Subunit), Chain L, domain 3"/>
    <property type="match status" value="1"/>
</dbReference>
<dbReference type="PROSITE" id="PS50112">
    <property type="entry name" value="PAS"/>
    <property type="match status" value="1"/>
</dbReference>
<dbReference type="Gene3D" id="1.10.15.40">
    <property type="entry name" value="Electron transport complex subunit B, putative Fe-S cluster"/>
    <property type="match status" value="1"/>
</dbReference>
<dbReference type="PANTHER" id="PTHR11615">
    <property type="entry name" value="NITRATE, FORMATE, IRON DEHYDROGENASE"/>
    <property type="match status" value="1"/>
</dbReference>
<dbReference type="SUPFAM" id="SSF53920">
    <property type="entry name" value="Fe-only hydrogenase"/>
    <property type="match status" value="1"/>
</dbReference>
<comment type="caution">
    <text evidence="8">The sequence shown here is derived from an EMBL/GenBank/DDBJ whole genome shotgun (WGS) entry which is preliminary data.</text>
</comment>
<dbReference type="SUPFAM" id="SSF55785">
    <property type="entry name" value="PYP-like sensor domain (PAS domain)"/>
    <property type="match status" value="1"/>
</dbReference>
<dbReference type="InterPro" id="IPR017900">
    <property type="entry name" value="4Fe4S_Fe_S_CS"/>
</dbReference>
<protein>
    <submittedName>
        <fullName evidence="8">PAS domain S-box-containing protein</fullName>
    </submittedName>
</protein>
<dbReference type="Pfam" id="PF02906">
    <property type="entry name" value="Fe_hyd_lg_C"/>
    <property type="match status" value="1"/>
</dbReference>
<accession>A0ABS4K0L9</accession>
<dbReference type="SMART" id="SM00091">
    <property type="entry name" value="PAS"/>
    <property type="match status" value="1"/>
</dbReference>
<feature type="domain" description="PAS" evidence="5">
    <location>
        <begin position="405"/>
        <end position="475"/>
    </location>
</feature>
<keyword evidence="3" id="KW-0408">Iron</keyword>